<evidence type="ECO:0000313" key="3">
    <source>
        <dbReference type="Proteomes" id="UP001281614"/>
    </source>
</evidence>
<gene>
    <name evidence="2" type="ORF">CKAH01_16575</name>
</gene>
<dbReference type="AlphaFoldDB" id="A0AAE0D5A5"/>
<accession>A0AAE0D5A5</accession>
<dbReference type="EMBL" id="VYYT01000175">
    <property type="protein sequence ID" value="KAK2760079.1"/>
    <property type="molecule type" value="Genomic_DNA"/>
</dbReference>
<evidence type="ECO:0000313" key="2">
    <source>
        <dbReference type="EMBL" id="KAK2760079.1"/>
    </source>
</evidence>
<proteinExistence type="predicted"/>
<feature type="region of interest" description="Disordered" evidence="1">
    <location>
        <begin position="1"/>
        <end position="21"/>
    </location>
</feature>
<sequence length="116" mass="12461">MKEGKSLPSTALSRPRWMRGPGVPGGPPIGLLAVSPVLKSSTFLAFLSPWHIFTSWHLGTAAPELLSSPKAVTVVIQEYPSGPKIPRGLYHITLMGLPLDTVVRSLARGRVQQSLP</sequence>
<organism evidence="2 3">
    <name type="scientific">Colletotrichum kahawae</name>
    <name type="common">Coffee berry disease fungus</name>
    <dbReference type="NCBI Taxonomy" id="34407"/>
    <lineage>
        <taxon>Eukaryota</taxon>
        <taxon>Fungi</taxon>
        <taxon>Dikarya</taxon>
        <taxon>Ascomycota</taxon>
        <taxon>Pezizomycotina</taxon>
        <taxon>Sordariomycetes</taxon>
        <taxon>Hypocreomycetidae</taxon>
        <taxon>Glomerellales</taxon>
        <taxon>Glomerellaceae</taxon>
        <taxon>Colletotrichum</taxon>
        <taxon>Colletotrichum gloeosporioides species complex</taxon>
    </lineage>
</organism>
<keyword evidence="3" id="KW-1185">Reference proteome</keyword>
<comment type="caution">
    <text evidence="2">The sequence shown here is derived from an EMBL/GenBank/DDBJ whole genome shotgun (WGS) entry which is preliminary data.</text>
</comment>
<dbReference type="Proteomes" id="UP001281614">
    <property type="component" value="Unassembled WGS sequence"/>
</dbReference>
<protein>
    <submittedName>
        <fullName evidence="2">Uncharacterized protein</fullName>
    </submittedName>
</protein>
<name>A0AAE0D5A5_COLKA</name>
<evidence type="ECO:0000256" key="1">
    <source>
        <dbReference type="SAM" id="MobiDB-lite"/>
    </source>
</evidence>
<reference evidence="2" key="1">
    <citation type="submission" date="2023-02" db="EMBL/GenBank/DDBJ databases">
        <title>Colletotrichum kahawae CIFC_Que2 genome sequencing and assembly.</title>
        <authorList>
            <person name="Baroncelli R."/>
        </authorList>
    </citation>
    <scope>NUCLEOTIDE SEQUENCE</scope>
    <source>
        <strain evidence="2">CIFC_Que2</strain>
    </source>
</reference>